<dbReference type="STRING" id="1262450.S3CCP2"/>
<dbReference type="PROSITE" id="PS00216">
    <property type="entry name" value="SUGAR_TRANSPORT_1"/>
    <property type="match status" value="1"/>
</dbReference>
<dbReference type="InterPro" id="IPR050360">
    <property type="entry name" value="MFS_Sugar_Transporters"/>
</dbReference>
<dbReference type="OrthoDB" id="6612291at2759"/>
<dbReference type="PANTHER" id="PTHR48022">
    <property type="entry name" value="PLASTIDIC GLUCOSE TRANSPORTER 4"/>
    <property type="match status" value="1"/>
</dbReference>
<keyword evidence="5 7" id="KW-0472">Membrane</keyword>
<accession>S3CCP2</accession>
<dbReference type="OMA" id="DHIDTHI"/>
<feature type="transmembrane region" description="Helical" evidence="7">
    <location>
        <begin position="208"/>
        <end position="230"/>
    </location>
</feature>
<dbReference type="Pfam" id="PF00083">
    <property type="entry name" value="Sugar_tr"/>
    <property type="match status" value="1"/>
</dbReference>
<dbReference type="Proteomes" id="UP000016923">
    <property type="component" value="Unassembled WGS sequence"/>
</dbReference>
<name>S3CCP2_OPHP1</name>
<dbReference type="InterPro" id="IPR036259">
    <property type="entry name" value="MFS_trans_sf"/>
</dbReference>
<dbReference type="PROSITE" id="PS00217">
    <property type="entry name" value="SUGAR_TRANSPORT_2"/>
    <property type="match status" value="1"/>
</dbReference>
<feature type="transmembrane region" description="Helical" evidence="7">
    <location>
        <begin position="41"/>
        <end position="58"/>
    </location>
</feature>
<dbReference type="PROSITE" id="PS50850">
    <property type="entry name" value="MFS"/>
    <property type="match status" value="1"/>
</dbReference>
<keyword evidence="10" id="KW-1185">Reference proteome</keyword>
<comment type="subcellular location">
    <subcellularLocation>
        <location evidence="1">Membrane</location>
        <topology evidence="1">Multi-pass membrane protein</topology>
    </subcellularLocation>
</comment>
<dbReference type="FunFam" id="1.20.1250.20:FF:000078">
    <property type="entry name" value="MFS maltose transporter, putative"/>
    <property type="match status" value="1"/>
</dbReference>
<evidence type="ECO:0000313" key="9">
    <source>
        <dbReference type="EMBL" id="EPE04098.1"/>
    </source>
</evidence>
<feature type="transmembrane region" description="Helical" evidence="7">
    <location>
        <begin position="122"/>
        <end position="147"/>
    </location>
</feature>
<feature type="transmembrane region" description="Helical" evidence="7">
    <location>
        <begin position="90"/>
        <end position="110"/>
    </location>
</feature>
<feature type="transmembrane region" description="Helical" evidence="7">
    <location>
        <begin position="297"/>
        <end position="317"/>
    </location>
</feature>
<dbReference type="SUPFAM" id="SSF103473">
    <property type="entry name" value="MFS general substrate transporter"/>
    <property type="match status" value="1"/>
</dbReference>
<dbReference type="GO" id="GO:0016020">
    <property type="term" value="C:membrane"/>
    <property type="evidence" value="ECO:0007669"/>
    <property type="project" value="UniProtKB-SubCell"/>
</dbReference>
<evidence type="ECO:0000256" key="2">
    <source>
        <dbReference type="ARBA" id="ARBA00010992"/>
    </source>
</evidence>
<dbReference type="eggNOG" id="KOG0254">
    <property type="taxonomic scope" value="Eukaryota"/>
</dbReference>
<comment type="similarity">
    <text evidence="2">Belongs to the major facilitator superfamily. Sugar transporter (TC 2.A.1.1) family.</text>
</comment>
<reference evidence="9 10" key="1">
    <citation type="journal article" date="2013" name="BMC Genomics">
        <title>The genome and transcriptome of the pine saprophyte Ophiostoma piceae, and a comparison with the bark beetle-associated pine pathogen Grosmannia clavigera.</title>
        <authorList>
            <person name="Haridas S."/>
            <person name="Wang Y."/>
            <person name="Lim L."/>
            <person name="Massoumi Alamouti S."/>
            <person name="Jackman S."/>
            <person name="Docking R."/>
            <person name="Robertson G."/>
            <person name="Birol I."/>
            <person name="Bohlmann J."/>
            <person name="Breuil C."/>
        </authorList>
    </citation>
    <scope>NUCLEOTIDE SEQUENCE [LARGE SCALE GENOMIC DNA]</scope>
    <source>
        <strain evidence="9 10">UAMH 11346</strain>
    </source>
</reference>
<keyword evidence="4 7" id="KW-1133">Transmembrane helix</keyword>
<dbReference type="PANTHER" id="PTHR48022:SF22">
    <property type="entry name" value="MAJOR FACILITATOR SUPERFAMILY (MFS) PROFILE DOMAIN-CONTAINING PROTEIN"/>
    <property type="match status" value="1"/>
</dbReference>
<evidence type="ECO:0000256" key="4">
    <source>
        <dbReference type="ARBA" id="ARBA00022989"/>
    </source>
</evidence>
<dbReference type="EMBL" id="KE148162">
    <property type="protein sequence ID" value="EPE04098.1"/>
    <property type="molecule type" value="Genomic_DNA"/>
</dbReference>
<organism evidence="9 10">
    <name type="scientific">Ophiostoma piceae (strain UAMH 11346)</name>
    <name type="common">Sap stain fungus</name>
    <dbReference type="NCBI Taxonomy" id="1262450"/>
    <lineage>
        <taxon>Eukaryota</taxon>
        <taxon>Fungi</taxon>
        <taxon>Dikarya</taxon>
        <taxon>Ascomycota</taxon>
        <taxon>Pezizomycotina</taxon>
        <taxon>Sordariomycetes</taxon>
        <taxon>Sordariomycetidae</taxon>
        <taxon>Ophiostomatales</taxon>
        <taxon>Ophiostomataceae</taxon>
        <taxon>Ophiostoma</taxon>
    </lineage>
</organism>
<dbReference type="AlphaFoldDB" id="S3CCP2"/>
<dbReference type="HOGENOM" id="CLU_001265_11_0_1"/>
<evidence type="ECO:0000256" key="3">
    <source>
        <dbReference type="ARBA" id="ARBA00022692"/>
    </source>
</evidence>
<dbReference type="GO" id="GO:0005351">
    <property type="term" value="F:carbohydrate:proton symporter activity"/>
    <property type="evidence" value="ECO:0007669"/>
    <property type="project" value="TreeGrafter"/>
</dbReference>
<evidence type="ECO:0000256" key="1">
    <source>
        <dbReference type="ARBA" id="ARBA00004141"/>
    </source>
</evidence>
<evidence type="ECO:0000256" key="5">
    <source>
        <dbReference type="ARBA" id="ARBA00023136"/>
    </source>
</evidence>
<feature type="transmembrane region" description="Helical" evidence="7">
    <location>
        <begin position="462"/>
        <end position="479"/>
    </location>
</feature>
<protein>
    <submittedName>
        <fullName evidence="9">Mfs hexose transporter</fullName>
    </submittedName>
</protein>
<dbReference type="VEuPathDB" id="FungiDB:F503_04613"/>
<keyword evidence="3 7" id="KW-0812">Transmembrane</keyword>
<evidence type="ECO:0000256" key="6">
    <source>
        <dbReference type="SAM" id="MobiDB-lite"/>
    </source>
</evidence>
<dbReference type="InterPro" id="IPR005828">
    <property type="entry name" value="MFS_sugar_transport-like"/>
</dbReference>
<proteinExistence type="inferred from homology"/>
<feature type="transmembrane region" description="Helical" evidence="7">
    <location>
        <begin position="362"/>
        <end position="381"/>
    </location>
</feature>
<dbReference type="Gene3D" id="1.20.1250.20">
    <property type="entry name" value="MFS general substrate transporter like domains"/>
    <property type="match status" value="1"/>
</dbReference>
<dbReference type="InterPro" id="IPR020846">
    <property type="entry name" value="MFS_dom"/>
</dbReference>
<feature type="compositionally biased region" description="Polar residues" evidence="6">
    <location>
        <begin position="1"/>
        <end position="10"/>
    </location>
</feature>
<feature type="domain" description="Major facilitator superfamily (MFS) profile" evidence="8">
    <location>
        <begin position="45"/>
        <end position="484"/>
    </location>
</feature>
<feature type="transmembrane region" description="Helical" evidence="7">
    <location>
        <begin position="337"/>
        <end position="355"/>
    </location>
</feature>
<evidence type="ECO:0000256" key="7">
    <source>
        <dbReference type="SAM" id="Phobius"/>
    </source>
</evidence>
<evidence type="ECO:0000313" key="10">
    <source>
        <dbReference type="Proteomes" id="UP000016923"/>
    </source>
</evidence>
<gene>
    <name evidence="9" type="ORF">F503_04613</name>
</gene>
<sequence>MRSKQAQGAQSDHLEDSGGVSHSHAEEHKQSQWQCIMNNKVCVAWLLYSILVLCIQGFDNQAGSIVVGIEQFRKDFGNEYEGNYVLPTKWQSAFSGGPVASAIIGALASAQLADTIGRRWTILIAICISFVGTGLEFASTTCALFFAGKFVNGLSVGAFNTVCVSYISEIAPTTVRGLFTGLANVSLCIGPFICTGLGERYGNLTNHWAYRGIFVAQWGFGVLGLIFCPFMPESPWWLLSVGKIEKARNSLSRLGVPDDHIDTHIEEIRVTQLRAEAQTTSASYLECFRGTNLRRTLLTICPLTVQAMSGVMFVSSYQTYYFELAGNSVHRSFQLSLGAQGLSLLGSLSASVLIDRFGRRTVIVYGTLAMTVVLMLTGGLGSSNHKGTINATIGFMMLYNLVFNFCLGSAAYTIISEIPTFSLRAKSIGLSIVCQQALYTAQAFVLPYIFNPDKANLGAKTAFIYGGFCAISLVILFVYQPETKGRTYEELDELFINKVPALKFPEYVTTVQAEAQAEEEANIKRDAKV</sequence>
<feature type="region of interest" description="Disordered" evidence="6">
    <location>
        <begin position="1"/>
        <end position="23"/>
    </location>
</feature>
<dbReference type="InterPro" id="IPR005829">
    <property type="entry name" value="Sugar_transporter_CS"/>
</dbReference>
<feature type="transmembrane region" description="Helical" evidence="7">
    <location>
        <begin position="427"/>
        <end position="450"/>
    </location>
</feature>
<feature type="transmembrane region" description="Helical" evidence="7">
    <location>
        <begin position="393"/>
        <end position="415"/>
    </location>
</feature>
<evidence type="ECO:0000259" key="8">
    <source>
        <dbReference type="PROSITE" id="PS50850"/>
    </source>
</evidence>